<dbReference type="OrthoDB" id="6236709at2759"/>
<dbReference type="EMBL" id="CAAALY010040504">
    <property type="protein sequence ID" value="VEL19177.1"/>
    <property type="molecule type" value="Genomic_DNA"/>
</dbReference>
<gene>
    <name evidence="2" type="ORF">PXEA_LOCUS12617</name>
</gene>
<feature type="compositionally biased region" description="Basic and acidic residues" evidence="1">
    <location>
        <begin position="73"/>
        <end position="101"/>
    </location>
</feature>
<keyword evidence="3" id="KW-1185">Reference proteome</keyword>
<proteinExistence type="predicted"/>
<name>A0A3S5BUM4_9PLAT</name>
<dbReference type="AlphaFoldDB" id="A0A3S5BUM4"/>
<comment type="caution">
    <text evidence="2">The sequence shown here is derived from an EMBL/GenBank/DDBJ whole genome shotgun (WGS) entry which is preliminary data.</text>
</comment>
<sequence>MDAEGSKLAEYITQTGHEINWKATERRAPCGDNTMKRKITEVINVVGEKNLMNKRLEEGKVSDNFSYCLSKLGENKNGTRPEKKETPGSRICRQPEKKGSR</sequence>
<evidence type="ECO:0000256" key="1">
    <source>
        <dbReference type="SAM" id="MobiDB-lite"/>
    </source>
</evidence>
<dbReference type="Proteomes" id="UP000784294">
    <property type="component" value="Unassembled WGS sequence"/>
</dbReference>
<feature type="region of interest" description="Disordered" evidence="1">
    <location>
        <begin position="71"/>
        <end position="101"/>
    </location>
</feature>
<evidence type="ECO:0000313" key="3">
    <source>
        <dbReference type="Proteomes" id="UP000784294"/>
    </source>
</evidence>
<protein>
    <submittedName>
        <fullName evidence="2">Uncharacterized protein</fullName>
    </submittedName>
</protein>
<organism evidence="2 3">
    <name type="scientific">Protopolystoma xenopodis</name>
    <dbReference type="NCBI Taxonomy" id="117903"/>
    <lineage>
        <taxon>Eukaryota</taxon>
        <taxon>Metazoa</taxon>
        <taxon>Spiralia</taxon>
        <taxon>Lophotrochozoa</taxon>
        <taxon>Platyhelminthes</taxon>
        <taxon>Monogenea</taxon>
        <taxon>Polyopisthocotylea</taxon>
        <taxon>Polystomatidea</taxon>
        <taxon>Polystomatidae</taxon>
        <taxon>Protopolystoma</taxon>
    </lineage>
</organism>
<accession>A0A3S5BUM4</accession>
<reference evidence="2" key="1">
    <citation type="submission" date="2018-11" db="EMBL/GenBank/DDBJ databases">
        <authorList>
            <consortium name="Pathogen Informatics"/>
        </authorList>
    </citation>
    <scope>NUCLEOTIDE SEQUENCE</scope>
</reference>
<evidence type="ECO:0000313" key="2">
    <source>
        <dbReference type="EMBL" id="VEL19177.1"/>
    </source>
</evidence>